<keyword evidence="2" id="KW-0012">Acyltransferase</keyword>
<sequence>MSIERRLSDFEKNLLLTPIRAYIEATYNVEVVRNDTIGMKPPYIIVGNHVTNWDPFFINCYVEEPICFVAAAPAFRNPIMKRVLDYAGAISKTKSRADSSTVRGLVRAKKANRVIGLFPEGNRTWNGRTEPLVYTTAKLVQSLNVPIVVAKIRGGYLSHPRWATSVRKGKVTVSLERLFDGQDVKALSTDAVHEALTDALTLDDFAWQRETGLTYPGKELAHHLERYLFACPHCETVGKLHSHDDRLTCQACNYEVRYTVEGLFAQVNEPLHFTRIDDWNAWQQQFLQRAANDRQLFRDALCDDVTLLQEVDGQLMKQGKASMTCDGNELILQLADRELRLALANIQNISIHKHHKIDFYYDGALYHVKFTNKRASVYMWYSYVNVMQNKII</sequence>
<dbReference type="Proteomes" id="UP000093482">
    <property type="component" value="Unassembled WGS sequence"/>
</dbReference>
<evidence type="ECO:0000259" key="3">
    <source>
        <dbReference type="SMART" id="SM00563"/>
    </source>
</evidence>
<name>A0A1C0Z2S7_9BACL</name>
<dbReference type="CDD" id="cd07989">
    <property type="entry name" value="LPLAT_AGPAT-like"/>
    <property type="match status" value="1"/>
</dbReference>
<organism evidence="4 5">
    <name type="scientific">Caryophanon latum</name>
    <dbReference type="NCBI Taxonomy" id="33977"/>
    <lineage>
        <taxon>Bacteria</taxon>
        <taxon>Bacillati</taxon>
        <taxon>Bacillota</taxon>
        <taxon>Bacilli</taxon>
        <taxon>Bacillales</taxon>
        <taxon>Caryophanaceae</taxon>
        <taxon>Caryophanon</taxon>
    </lineage>
</organism>
<dbReference type="PANTHER" id="PTHR10434">
    <property type="entry name" value="1-ACYL-SN-GLYCEROL-3-PHOSPHATE ACYLTRANSFERASE"/>
    <property type="match status" value="1"/>
</dbReference>
<dbReference type="InterPro" id="IPR002123">
    <property type="entry name" value="Plipid/glycerol_acylTrfase"/>
</dbReference>
<dbReference type="GO" id="GO:0003841">
    <property type="term" value="F:1-acylglycerol-3-phosphate O-acyltransferase activity"/>
    <property type="evidence" value="ECO:0007669"/>
    <property type="project" value="TreeGrafter"/>
</dbReference>
<dbReference type="OrthoDB" id="9803035at2"/>
<dbReference type="AlphaFoldDB" id="A0A1C0Z2S7"/>
<dbReference type="RefSeq" id="WP_066461383.1">
    <property type="nucleotide sequence ID" value="NZ_MATO01000005.1"/>
</dbReference>
<evidence type="ECO:0000313" key="4">
    <source>
        <dbReference type="EMBL" id="OCS93749.1"/>
    </source>
</evidence>
<dbReference type="EMBL" id="MATO01000005">
    <property type="protein sequence ID" value="OCS93749.1"/>
    <property type="molecule type" value="Genomic_DNA"/>
</dbReference>
<accession>A0A1C0Z2S7</accession>
<gene>
    <name evidence="4" type="ORF">A6K76_04415</name>
</gene>
<feature type="domain" description="Phospholipid/glycerol acyltransferase" evidence="3">
    <location>
        <begin position="43"/>
        <end position="155"/>
    </location>
</feature>
<comment type="caution">
    <text evidence="4">The sequence shown here is derived from an EMBL/GenBank/DDBJ whole genome shotgun (WGS) entry which is preliminary data.</text>
</comment>
<evidence type="ECO:0000256" key="1">
    <source>
        <dbReference type="ARBA" id="ARBA00022679"/>
    </source>
</evidence>
<reference evidence="4 5" key="1">
    <citation type="submission" date="2016-07" db="EMBL/GenBank/DDBJ databases">
        <title>Caryophanon latum genome sequencing.</title>
        <authorList>
            <person name="Verma A."/>
            <person name="Pal Y."/>
            <person name="Krishnamurthi S."/>
        </authorList>
    </citation>
    <scope>NUCLEOTIDE SEQUENCE [LARGE SCALE GENOMIC DNA]</scope>
    <source>
        <strain evidence="4 5">DSM 14151</strain>
    </source>
</reference>
<dbReference type="SUPFAM" id="SSF69593">
    <property type="entry name" value="Glycerol-3-phosphate (1)-acyltransferase"/>
    <property type="match status" value="1"/>
</dbReference>
<dbReference type="GO" id="GO:0006654">
    <property type="term" value="P:phosphatidic acid biosynthetic process"/>
    <property type="evidence" value="ECO:0007669"/>
    <property type="project" value="TreeGrafter"/>
</dbReference>
<dbReference type="PANTHER" id="PTHR10434:SF11">
    <property type="entry name" value="1-ACYL-SN-GLYCEROL-3-PHOSPHATE ACYLTRANSFERASE"/>
    <property type="match status" value="1"/>
</dbReference>
<keyword evidence="1" id="KW-0808">Transferase</keyword>
<keyword evidence="5" id="KW-1185">Reference proteome</keyword>
<dbReference type="SMART" id="SM00563">
    <property type="entry name" value="PlsC"/>
    <property type="match status" value="1"/>
</dbReference>
<evidence type="ECO:0000313" key="5">
    <source>
        <dbReference type="Proteomes" id="UP000093482"/>
    </source>
</evidence>
<protein>
    <recommendedName>
        <fullName evidence="3">Phospholipid/glycerol acyltransferase domain-containing protein</fullName>
    </recommendedName>
</protein>
<proteinExistence type="predicted"/>
<evidence type="ECO:0000256" key="2">
    <source>
        <dbReference type="ARBA" id="ARBA00023315"/>
    </source>
</evidence>
<dbReference type="Pfam" id="PF01553">
    <property type="entry name" value="Acyltransferase"/>
    <property type="match status" value="1"/>
</dbReference>